<evidence type="ECO:0000313" key="2">
    <source>
        <dbReference type="Proteomes" id="UP001272137"/>
    </source>
</evidence>
<accession>A0AAW9D498</accession>
<reference evidence="1" key="1">
    <citation type="submission" date="2018-08" db="EMBL/GenBank/DDBJ databases">
        <title>Identification of Burkholderia cepacia strains that express a Burkholderia pseudomallei-like capsular polysaccharide.</title>
        <authorList>
            <person name="Burtnick M.N."/>
            <person name="Vongsouvath M."/>
            <person name="Newton P."/>
            <person name="Wuthiekanun V."/>
            <person name="Limmathurotsakul D."/>
            <person name="Brett P.J."/>
            <person name="Chantratita N."/>
            <person name="Dance D.A."/>
        </authorList>
    </citation>
    <scope>NUCLEOTIDE SEQUENCE</scope>
    <source>
        <strain evidence="1">SBXCC001</strain>
    </source>
</reference>
<dbReference type="AlphaFoldDB" id="A0AAW9D498"/>
<evidence type="ECO:0000313" key="1">
    <source>
        <dbReference type="EMBL" id="MDW9256434.1"/>
    </source>
</evidence>
<dbReference type="Proteomes" id="UP001272137">
    <property type="component" value="Unassembled WGS sequence"/>
</dbReference>
<name>A0AAW9D498_BURTH</name>
<dbReference type="EMBL" id="QXCT01000002">
    <property type="protein sequence ID" value="MDW9256434.1"/>
    <property type="molecule type" value="Genomic_DNA"/>
</dbReference>
<sequence length="53" mass="6124">MLDSNRYFSTGPFDLVLSYHAYAKSHHPVDRPGRIMPAQVHHVHRIHGQSPMM</sequence>
<proteinExistence type="predicted"/>
<gene>
    <name evidence="1" type="ORF">C7S16_0222</name>
</gene>
<organism evidence="1 2">
    <name type="scientific">Burkholderia thailandensis</name>
    <dbReference type="NCBI Taxonomy" id="57975"/>
    <lineage>
        <taxon>Bacteria</taxon>
        <taxon>Pseudomonadati</taxon>
        <taxon>Pseudomonadota</taxon>
        <taxon>Betaproteobacteria</taxon>
        <taxon>Burkholderiales</taxon>
        <taxon>Burkholderiaceae</taxon>
        <taxon>Burkholderia</taxon>
        <taxon>pseudomallei group</taxon>
    </lineage>
</organism>
<comment type="caution">
    <text evidence="1">The sequence shown here is derived from an EMBL/GenBank/DDBJ whole genome shotgun (WGS) entry which is preliminary data.</text>
</comment>
<protein>
    <submittedName>
        <fullName evidence="1">Uncharacterized protein</fullName>
    </submittedName>
</protein>